<feature type="signal peptide" evidence="1">
    <location>
        <begin position="1"/>
        <end position="23"/>
    </location>
</feature>
<proteinExistence type="predicted"/>
<dbReference type="Proteomes" id="UP001314635">
    <property type="component" value="Unassembled WGS sequence"/>
</dbReference>
<evidence type="ECO:0000313" key="2">
    <source>
        <dbReference type="EMBL" id="MBR1141156.1"/>
    </source>
</evidence>
<sequence>MIRFRLSATASLLALTVSHASFAAEPSGCDKFKWDIARERAALMAADRQKRESGVDLATVPAAGLLLTLRPLADAKLPNAPERAPKDGTFAGAIRISGTPKAGVYTVSLSAPAWIDLVQDGKILKPLAFSGAIDCDGIRKTVKYELGAQPFVLQLSGAPEAAISLAILPAE</sequence>
<name>A0ABS5GIK2_9BRAD</name>
<dbReference type="EMBL" id="JAFCLK010000057">
    <property type="protein sequence ID" value="MBR1141156.1"/>
    <property type="molecule type" value="Genomic_DNA"/>
</dbReference>
<keyword evidence="3" id="KW-1185">Reference proteome</keyword>
<evidence type="ECO:0000256" key="1">
    <source>
        <dbReference type="SAM" id="SignalP"/>
    </source>
</evidence>
<evidence type="ECO:0000313" key="3">
    <source>
        <dbReference type="Proteomes" id="UP001314635"/>
    </source>
</evidence>
<organism evidence="2 3">
    <name type="scientific">Bradyrhizobium denitrificans</name>
    <dbReference type="NCBI Taxonomy" id="2734912"/>
    <lineage>
        <taxon>Bacteria</taxon>
        <taxon>Pseudomonadati</taxon>
        <taxon>Pseudomonadota</taxon>
        <taxon>Alphaproteobacteria</taxon>
        <taxon>Hyphomicrobiales</taxon>
        <taxon>Nitrobacteraceae</taxon>
        <taxon>Bradyrhizobium</taxon>
    </lineage>
</organism>
<reference evidence="3" key="1">
    <citation type="journal article" date="2021" name="ISME J.">
        <title>Evolutionary origin and ecological implication of a unique nif island in free-living Bradyrhizobium lineages.</title>
        <authorList>
            <person name="Tao J."/>
        </authorList>
    </citation>
    <scope>NUCLEOTIDE SEQUENCE [LARGE SCALE GENOMIC DNA]</scope>
    <source>
        <strain evidence="3">SZCCT0094</strain>
    </source>
</reference>
<keyword evidence="1" id="KW-0732">Signal</keyword>
<dbReference type="RefSeq" id="WP_172235876.1">
    <property type="nucleotide sequence ID" value="NZ_JABFDP010000004.1"/>
</dbReference>
<gene>
    <name evidence="2" type="ORF">JQ619_35960</name>
</gene>
<protein>
    <submittedName>
        <fullName evidence="2">Uncharacterized protein</fullName>
    </submittedName>
</protein>
<accession>A0ABS5GIK2</accession>
<comment type="caution">
    <text evidence="2">The sequence shown here is derived from an EMBL/GenBank/DDBJ whole genome shotgun (WGS) entry which is preliminary data.</text>
</comment>
<feature type="chain" id="PRO_5045722985" evidence="1">
    <location>
        <begin position="24"/>
        <end position="171"/>
    </location>
</feature>